<protein>
    <recommendedName>
        <fullName evidence="1">RNA helicase</fullName>
        <ecNumber evidence="1">3.6.4.13</ecNumber>
    </recommendedName>
</protein>
<dbReference type="Gramene" id="Kaladp0337s0004.1.v1.1">
    <property type="protein sequence ID" value="Kaladp0337s0004.1.v1.1.CDS.1"/>
    <property type="gene ID" value="Kaladp0337s0004.v1.1"/>
</dbReference>
<proteinExistence type="predicted"/>
<dbReference type="EC" id="3.6.4.13" evidence="1"/>
<dbReference type="InterPro" id="IPR007502">
    <property type="entry name" value="Helicase-assoc_dom"/>
</dbReference>
<dbReference type="InterPro" id="IPR048333">
    <property type="entry name" value="HA2_WH"/>
</dbReference>
<dbReference type="Gene3D" id="1.20.120.1080">
    <property type="match status" value="1"/>
</dbReference>
<dbReference type="GO" id="GO:0003723">
    <property type="term" value="F:RNA binding"/>
    <property type="evidence" value="ECO:0007669"/>
    <property type="project" value="TreeGrafter"/>
</dbReference>
<dbReference type="InterPro" id="IPR011709">
    <property type="entry name" value="DEAD-box_helicase_OB_fold"/>
</dbReference>
<sequence>MQRSGRSGRTGPGQCYRLYTKDHFETELEENCIPEIQRMNLASVVLTLKSLGINDLMNFDFVDAPPNEALMKALELLFALGALNKNGELTRAGRWMSEFPLSPMLSKMIVASEKYKCSSEIISIAAMLSVGYAIFHCPKDKMVHEDNSRRNFYDGDVGDHIALLNIYNSWRETQYSTQWCHENFIQVRSMKMARNVRDQLEGLVKRVDIELTSVGNDHEAILKSITAGYFPHCARLEKDGVYRTIKQPSQSVRIHPSSGLSHKLPKWVVYHELVLTSQKYIRQVSSIKPQWLVEMAPHYYQLKDIRDLHPQKRK</sequence>
<evidence type="ECO:0000256" key="8">
    <source>
        <dbReference type="ARBA" id="ARBA00047984"/>
    </source>
</evidence>
<keyword evidence="6" id="KW-0067">ATP-binding</keyword>
<evidence type="ECO:0000256" key="3">
    <source>
        <dbReference type="ARBA" id="ARBA00022741"/>
    </source>
</evidence>
<evidence type="ECO:0000256" key="5">
    <source>
        <dbReference type="ARBA" id="ARBA00022806"/>
    </source>
</evidence>
<evidence type="ECO:0000313" key="10">
    <source>
        <dbReference type="EnsemblPlants" id="Kaladp0337s0004.1.v1.1.CDS.1"/>
    </source>
</evidence>
<evidence type="ECO:0000313" key="11">
    <source>
        <dbReference type="Proteomes" id="UP000594263"/>
    </source>
</evidence>
<organism evidence="10 11">
    <name type="scientific">Kalanchoe fedtschenkoi</name>
    <name type="common">Lavender scallops</name>
    <name type="synonym">South American air plant</name>
    <dbReference type="NCBI Taxonomy" id="63787"/>
    <lineage>
        <taxon>Eukaryota</taxon>
        <taxon>Viridiplantae</taxon>
        <taxon>Streptophyta</taxon>
        <taxon>Embryophyta</taxon>
        <taxon>Tracheophyta</taxon>
        <taxon>Spermatophyta</taxon>
        <taxon>Magnoliopsida</taxon>
        <taxon>eudicotyledons</taxon>
        <taxon>Gunneridae</taxon>
        <taxon>Pentapetalae</taxon>
        <taxon>Saxifragales</taxon>
        <taxon>Crassulaceae</taxon>
        <taxon>Kalanchoe</taxon>
    </lineage>
</organism>
<dbReference type="SUPFAM" id="SSF52540">
    <property type="entry name" value="P-loop containing nucleoside triphosphate hydrolases"/>
    <property type="match status" value="1"/>
</dbReference>
<dbReference type="PANTHER" id="PTHR18934:SF83">
    <property type="entry name" value="PRE-MRNA-SPLICING FACTOR ATP-DEPENDENT RNA HELICASE DHX16"/>
    <property type="match status" value="1"/>
</dbReference>
<keyword evidence="5" id="KW-0347">Helicase</keyword>
<dbReference type="EnsemblPlants" id="Kaladp0337s0004.1.v1.1">
    <property type="protein sequence ID" value="Kaladp0337s0004.1.v1.1.CDS.1"/>
    <property type="gene ID" value="Kaladp0337s0004.v1.1"/>
</dbReference>
<keyword evidence="7" id="KW-0508">mRNA splicing</keyword>
<evidence type="ECO:0000256" key="2">
    <source>
        <dbReference type="ARBA" id="ARBA00022664"/>
    </source>
</evidence>
<dbReference type="AlphaFoldDB" id="A0A7N0V877"/>
<evidence type="ECO:0000259" key="9">
    <source>
        <dbReference type="SMART" id="SM00847"/>
    </source>
</evidence>
<keyword evidence="2" id="KW-0507">mRNA processing</keyword>
<evidence type="ECO:0000256" key="7">
    <source>
        <dbReference type="ARBA" id="ARBA00023187"/>
    </source>
</evidence>
<dbReference type="GO" id="GO:0071013">
    <property type="term" value="C:catalytic step 2 spliceosome"/>
    <property type="evidence" value="ECO:0007669"/>
    <property type="project" value="TreeGrafter"/>
</dbReference>
<dbReference type="GO" id="GO:0005524">
    <property type="term" value="F:ATP binding"/>
    <property type="evidence" value="ECO:0007669"/>
    <property type="project" value="UniProtKB-KW"/>
</dbReference>
<name>A0A7N0V877_KALFE</name>
<dbReference type="GO" id="GO:0003724">
    <property type="term" value="F:RNA helicase activity"/>
    <property type="evidence" value="ECO:0007669"/>
    <property type="project" value="UniProtKB-EC"/>
</dbReference>
<dbReference type="Pfam" id="PF04408">
    <property type="entry name" value="WHD_HA2"/>
    <property type="match status" value="1"/>
</dbReference>
<feature type="domain" description="Helicase-associated" evidence="9">
    <location>
        <begin position="72"/>
        <end position="164"/>
    </location>
</feature>
<dbReference type="InterPro" id="IPR027417">
    <property type="entry name" value="P-loop_NTPase"/>
</dbReference>
<accession>A0A7N0V877</accession>
<dbReference type="OMA" id="DYSCTDE"/>
<evidence type="ECO:0000256" key="1">
    <source>
        <dbReference type="ARBA" id="ARBA00012552"/>
    </source>
</evidence>
<dbReference type="SMART" id="SM00847">
    <property type="entry name" value="HA2"/>
    <property type="match status" value="1"/>
</dbReference>
<comment type="catalytic activity">
    <reaction evidence="8">
        <text>ATP + H2O = ADP + phosphate + H(+)</text>
        <dbReference type="Rhea" id="RHEA:13065"/>
        <dbReference type="ChEBI" id="CHEBI:15377"/>
        <dbReference type="ChEBI" id="CHEBI:15378"/>
        <dbReference type="ChEBI" id="CHEBI:30616"/>
        <dbReference type="ChEBI" id="CHEBI:43474"/>
        <dbReference type="ChEBI" id="CHEBI:456216"/>
        <dbReference type="EC" id="3.6.4.13"/>
    </reaction>
</comment>
<evidence type="ECO:0000256" key="4">
    <source>
        <dbReference type="ARBA" id="ARBA00022801"/>
    </source>
</evidence>
<dbReference type="Gene3D" id="3.40.50.300">
    <property type="entry name" value="P-loop containing nucleotide triphosphate hydrolases"/>
    <property type="match status" value="1"/>
</dbReference>
<keyword evidence="3" id="KW-0547">Nucleotide-binding</keyword>
<reference evidence="10" key="1">
    <citation type="submission" date="2021-01" db="UniProtKB">
        <authorList>
            <consortium name="EnsemblPlants"/>
        </authorList>
    </citation>
    <scope>IDENTIFICATION</scope>
</reference>
<dbReference type="Pfam" id="PF07717">
    <property type="entry name" value="OB_NTP_bind"/>
    <property type="match status" value="1"/>
</dbReference>
<dbReference type="GO" id="GO:0006397">
    <property type="term" value="P:mRNA processing"/>
    <property type="evidence" value="ECO:0007669"/>
    <property type="project" value="UniProtKB-KW"/>
</dbReference>
<dbReference type="GO" id="GO:0016787">
    <property type="term" value="F:hydrolase activity"/>
    <property type="evidence" value="ECO:0007669"/>
    <property type="project" value="UniProtKB-KW"/>
</dbReference>
<dbReference type="Pfam" id="PF21010">
    <property type="entry name" value="HA2_C"/>
    <property type="match status" value="1"/>
</dbReference>
<dbReference type="FunFam" id="1.20.120.1080:FF:000001">
    <property type="entry name" value="Pre-mRNA-splicing factor ATP-dependent RNA helicase"/>
    <property type="match status" value="1"/>
</dbReference>
<evidence type="ECO:0000256" key="6">
    <source>
        <dbReference type="ARBA" id="ARBA00022840"/>
    </source>
</evidence>
<dbReference type="GO" id="GO:0008380">
    <property type="term" value="P:RNA splicing"/>
    <property type="evidence" value="ECO:0007669"/>
    <property type="project" value="UniProtKB-KW"/>
</dbReference>
<dbReference type="Proteomes" id="UP000594263">
    <property type="component" value="Unplaced"/>
</dbReference>
<keyword evidence="11" id="KW-1185">Reference proteome</keyword>
<dbReference type="PANTHER" id="PTHR18934">
    <property type="entry name" value="ATP-DEPENDENT RNA HELICASE"/>
    <property type="match status" value="1"/>
</dbReference>
<keyword evidence="4" id="KW-0378">Hydrolase</keyword>